<gene>
    <name evidence="1" type="ORF">K2173_026039</name>
</gene>
<comment type="caution">
    <text evidence="1">The sequence shown here is derived from an EMBL/GenBank/DDBJ whole genome shotgun (WGS) entry which is preliminary data.</text>
</comment>
<dbReference type="Proteomes" id="UP001159364">
    <property type="component" value="Linkage Group LG11"/>
</dbReference>
<name>A0AAV8SI06_9ROSI</name>
<evidence type="ECO:0000313" key="1">
    <source>
        <dbReference type="EMBL" id="KAJ8751842.1"/>
    </source>
</evidence>
<evidence type="ECO:0000313" key="2">
    <source>
        <dbReference type="Proteomes" id="UP001159364"/>
    </source>
</evidence>
<dbReference type="PANTHER" id="PTHR37210:SF2">
    <property type="entry name" value="PROTEIN CHLOROPLAST VESICULATION"/>
    <property type="match status" value="1"/>
</dbReference>
<organism evidence="1 2">
    <name type="scientific">Erythroxylum novogranatense</name>
    <dbReference type="NCBI Taxonomy" id="1862640"/>
    <lineage>
        <taxon>Eukaryota</taxon>
        <taxon>Viridiplantae</taxon>
        <taxon>Streptophyta</taxon>
        <taxon>Embryophyta</taxon>
        <taxon>Tracheophyta</taxon>
        <taxon>Spermatophyta</taxon>
        <taxon>Magnoliopsida</taxon>
        <taxon>eudicotyledons</taxon>
        <taxon>Gunneridae</taxon>
        <taxon>Pentapetalae</taxon>
        <taxon>rosids</taxon>
        <taxon>fabids</taxon>
        <taxon>Malpighiales</taxon>
        <taxon>Erythroxylaceae</taxon>
        <taxon>Erythroxylum</taxon>
    </lineage>
</organism>
<proteinExistence type="predicted"/>
<dbReference type="AlphaFoldDB" id="A0AAV8SI06"/>
<keyword evidence="2" id="KW-1185">Reference proteome</keyword>
<sequence>MATIATSCCLNACPPPSTTTQTNTKTKPNNIRFLGCTEGSDRNWGSQCVIGMACAILQLQMVNPSVAEQMPLSVQAVVDYQSGTKWSDKRTCPPWKLNSLETIVPENLPRPSARRRWESVGHHDPTRNAPDLAVKVVGRGGVNCFSM</sequence>
<reference evidence="1 2" key="1">
    <citation type="submission" date="2021-09" db="EMBL/GenBank/DDBJ databases">
        <title>Genomic insights and catalytic innovation underlie evolution of tropane alkaloids biosynthesis.</title>
        <authorList>
            <person name="Wang Y.-J."/>
            <person name="Tian T."/>
            <person name="Huang J.-P."/>
            <person name="Huang S.-X."/>
        </authorList>
    </citation>
    <scope>NUCLEOTIDE SEQUENCE [LARGE SCALE GENOMIC DNA]</scope>
    <source>
        <strain evidence="1">KIB-2018</strain>
        <tissue evidence="1">Leaf</tissue>
    </source>
</reference>
<accession>A0AAV8SI06</accession>
<dbReference type="InterPro" id="IPR053350">
    <property type="entry name" value="CV_Inducer"/>
</dbReference>
<dbReference type="EMBL" id="JAIWQS010000011">
    <property type="protein sequence ID" value="KAJ8751842.1"/>
    <property type="molecule type" value="Genomic_DNA"/>
</dbReference>
<protein>
    <submittedName>
        <fullName evidence="1">Uncharacterized protein</fullName>
    </submittedName>
</protein>
<dbReference type="PANTHER" id="PTHR37210">
    <property type="entry name" value="EXPRESSED PROTEIN"/>
    <property type="match status" value="1"/>
</dbReference>